<accession>A0A9P5YDT3</accession>
<dbReference type="EMBL" id="MU150234">
    <property type="protein sequence ID" value="KAF9468123.1"/>
    <property type="molecule type" value="Genomic_DNA"/>
</dbReference>
<reference evidence="1" key="1">
    <citation type="submission" date="2020-11" db="EMBL/GenBank/DDBJ databases">
        <authorList>
            <consortium name="DOE Joint Genome Institute"/>
            <person name="Ahrendt S."/>
            <person name="Riley R."/>
            <person name="Andreopoulos W."/>
            <person name="Labutti K."/>
            <person name="Pangilinan J."/>
            <person name="Ruiz-Duenas F.J."/>
            <person name="Barrasa J.M."/>
            <person name="Sanchez-Garcia M."/>
            <person name="Camarero S."/>
            <person name="Miyauchi S."/>
            <person name="Serrano A."/>
            <person name="Linde D."/>
            <person name="Babiker R."/>
            <person name="Drula E."/>
            <person name="Ayuso-Fernandez I."/>
            <person name="Pacheco R."/>
            <person name="Padilla G."/>
            <person name="Ferreira P."/>
            <person name="Barriuso J."/>
            <person name="Kellner H."/>
            <person name="Castanera R."/>
            <person name="Alfaro M."/>
            <person name="Ramirez L."/>
            <person name="Pisabarro A.G."/>
            <person name="Kuo A."/>
            <person name="Tritt A."/>
            <person name="Lipzen A."/>
            <person name="He G."/>
            <person name="Yan M."/>
            <person name="Ng V."/>
            <person name="Cullen D."/>
            <person name="Martin F."/>
            <person name="Rosso M.-N."/>
            <person name="Henrissat B."/>
            <person name="Hibbett D."/>
            <person name="Martinez A.T."/>
            <person name="Grigoriev I.V."/>
        </authorList>
    </citation>
    <scope>NUCLEOTIDE SEQUENCE</scope>
    <source>
        <strain evidence="1">CBS 247.69</strain>
    </source>
</reference>
<sequence length="151" mass="16222">MTDVSKSSTKRTLFNTLDGAGASGPVKKPRVAKPKVTSTSIGNCSLSKKDFGDKIKACLALEKYAVQPMRFYVTMDCAFMRNFFGGSSTITPADFDESSPVVVAELNNTQAGVVFGVSKIKNGNRMETVHLSNMIVVFHPSTGKASCWVSV</sequence>
<gene>
    <name evidence="1" type="ORF">BDZ94DRAFT_1247244</name>
</gene>
<dbReference type="Proteomes" id="UP000807353">
    <property type="component" value="Unassembled WGS sequence"/>
</dbReference>
<dbReference type="OrthoDB" id="2960909at2759"/>
<proteinExistence type="predicted"/>
<evidence type="ECO:0000313" key="2">
    <source>
        <dbReference type="Proteomes" id="UP000807353"/>
    </source>
</evidence>
<keyword evidence="2" id="KW-1185">Reference proteome</keyword>
<dbReference type="AlphaFoldDB" id="A0A9P5YDT3"/>
<evidence type="ECO:0000313" key="1">
    <source>
        <dbReference type="EMBL" id="KAF9468123.1"/>
    </source>
</evidence>
<organism evidence="1 2">
    <name type="scientific">Collybia nuda</name>
    <dbReference type="NCBI Taxonomy" id="64659"/>
    <lineage>
        <taxon>Eukaryota</taxon>
        <taxon>Fungi</taxon>
        <taxon>Dikarya</taxon>
        <taxon>Basidiomycota</taxon>
        <taxon>Agaricomycotina</taxon>
        <taxon>Agaricomycetes</taxon>
        <taxon>Agaricomycetidae</taxon>
        <taxon>Agaricales</taxon>
        <taxon>Tricholomatineae</taxon>
        <taxon>Clitocybaceae</taxon>
        <taxon>Collybia</taxon>
    </lineage>
</organism>
<name>A0A9P5YDT3_9AGAR</name>
<protein>
    <submittedName>
        <fullName evidence="1">Uncharacterized protein</fullName>
    </submittedName>
</protein>
<comment type="caution">
    <text evidence="1">The sequence shown here is derived from an EMBL/GenBank/DDBJ whole genome shotgun (WGS) entry which is preliminary data.</text>
</comment>